<accession>A0A1P8JXR2</accession>
<evidence type="ECO:0000256" key="1">
    <source>
        <dbReference type="SAM" id="SignalP"/>
    </source>
</evidence>
<dbReference type="AlphaFoldDB" id="A0A1P8JXR2"/>
<protein>
    <recommendedName>
        <fullName evidence="2">Ice-binding protein C-terminal domain-containing protein</fullName>
    </recommendedName>
</protein>
<proteinExistence type="predicted"/>
<dbReference type="Pfam" id="PF07589">
    <property type="entry name" value="PEP-CTERM"/>
    <property type="match status" value="1"/>
</dbReference>
<name>A0A1P8JXR2_9BURK</name>
<keyword evidence="4" id="KW-1185">Reference proteome</keyword>
<feature type="signal peptide" evidence="1">
    <location>
        <begin position="1"/>
        <end position="22"/>
    </location>
</feature>
<organism evidence="3 4">
    <name type="scientific">Rhodoferax koreensis</name>
    <dbReference type="NCBI Taxonomy" id="1842727"/>
    <lineage>
        <taxon>Bacteria</taxon>
        <taxon>Pseudomonadati</taxon>
        <taxon>Pseudomonadota</taxon>
        <taxon>Betaproteobacteria</taxon>
        <taxon>Burkholderiales</taxon>
        <taxon>Comamonadaceae</taxon>
        <taxon>Rhodoferax</taxon>
    </lineage>
</organism>
<dbReference type="RefSeq" id="WP_076200415.1">
    <property type="nucleotide sequence ID" value="NZ_CP019236.1"/>
</dbReference>
<reference evidence="3 4" key="1">
    <citation type="submission" date="2017-01" db="EMBL/GenBank/DDBJ databases">
        <authorList>
            <person name="Mah S.A."/>
            <person name="Swanson W.J."/>
            <person name="Moy G.W."/>
            <person name="Vacquier V.D."/>
        </authorList>
    </citation>
    <scope>NUCLEOTIDE SEQUENCE [LARGE SCALE GENOMIC DNA]</scope>
    <source>
        <strain evidence="3 4">DCY110</strain>
    </source>
</reference>
<gene>
    <name evidence="3" type="ORF">RD110_16105</name>
</gene>
<dbReference type="OrthoDB" id="8703456at2"/>
<dbReference type="NCBIfam" id="TIGR02595">
    <property type="entry name" value="PEP_CTERM"/>
    <property type="match status" value="1"/>
</dbReference>
<evidence type="ECO:0000313" key="4">
    <source>
        <dbReference type="Proteomes" id="UP000186609"/>
    </source>
</evidence>
<keyword evidence="1" id="KW-0732">Signal</keyword>
<evidence type="ECO:0000259" key="2">
    <source>
        <dbReference type="Pfam" id="PF07589"/>
    </source>
</evidence>
<evidence type="ECO:0000313" key="3">
    <source>
        <dbReference type="EMBL" id="APW38536.1"/>
    </source>
</evidence>
<feature type="domain" description="Ice-binding protein C-terminal" evidence="2">
    <location>
        <begin position="231"/>
        <end position="253"/>
    </location>
</feature>
<dbReference type="InterPro" id="IPR013424">
    <property type="entry name" value="Ice-binding_C"/>
</dbReference>
<feature type="chain" id="PRO_5013383522" description="Ice-binding protein C-terminal domain-containing protein" evidence="1">
    <location>
        <begin position="23"/>
        <end position="258"/>
    </location>
</feature>
<sequence>MKKLFVSATFAAVALLSVPAQAFTVSFAYTNTNVPGGDQSGKTSVLLGANNVATPGSGVFVETFSALNGGGNSQGCGLDTPSNLVSITGGSYGFRQGSVAGAAAPAGDSTCFAYGPAIGGKLPDEVNINYSGLIAAAGGNTLNYLGLYYGSIDTYNDLIFYNAQGGVITTVTGTSLISLFKGTSGNQTADSSNIYVNLFFSPQEQFTSFSFRTTGIAFEMDNVAVGFNVSAVPEPGSIALMGLGLAALGVSRRRKSKV</sequence>
<dbReference type="EMBL" id="CP019236">
    <property type="protein sequence ID" value="APW38536.1"/>
    <property type="molecule type" value="Genomic_DNA"/>
</dbReference>
<dbReference type="Proteomes" id="UP000186609">
    <property type="component" value="Chromosome"/>
</dbReference>
<dbReference type="KEGG" id="rhy:RD110_16105"/>